<evidence type="ECO:0000313" key="2">
    <source>
        <dbReference type="EMBL" id="KAL0420561.1"/>
    </source>
</evidence>
<evidence type="ECO:0000256" key="1">
    <source>
        <dbReference type="SAM" id="MobiDB-lite"/>
    </source>
</evidence>
<gene>
    <name evidence="2" type="ORF">Slati_3079000</name>
</gene>
<comment type="caution">
    <text evidence="2">The sequence shown here is derived from an EMBL/GenBank/DDBJ whole genome shotgun (WGS) entry which is preliminary data.</text>
</comment>
<name>A0AAW2UTY0_9LAMI</name>
<dbReference type="EMBL" id="JACGWN010000011">
    <property type="protein sequence ID" value="KAL0420561.1"/>
    <property type="molecule type" value="Genomic_DNA"/>
</dbReference>
<organism evidence="2">
    <name type="scientific">Sesamum latifolium</name>
    <dbReference type="NCBI Taxonomy" id="2727402"/>
    <lineage>
        <taxon>Eukaryota</taxon>
        <taxon>Viridiplantae</taxon>
        <taxon>Streptophyta</taxon>
        <taxon>Embryophyta</taxon>
        <taxon>Tracheophyta</taxon>
        <taxon>Spermatophyta</taxon>
        <taxon>Magnoliopsida</taxon>
        <taxon>eudicotyledons</taxon>
        <taxon>Gunneridae</taxon>
        <taxon>Pentapetalae</taxon>
        <taxon>asterids</taxon>
        <taxon>lamiids</taxon>
        <taxon>Lamiales</taxon>
        <taxon>Pedaliaceae</taxon>
        <taxon>Sesamum</taxon>
    </lineage>
</organism>
<proteinExistence type="predicted"/>
<reference evidence="2" key="1">
    <citation type="submission" date="2020-06" db="EMBL/GenBank/DDBJ databases">
        <authorList>
            <person name="Li T."/>
            <person name="Hu X."/>
            <person name="Zhang T."/>
            <person name="Song X."/>
            <person name="Zhang H."/>
            <person name="Dai N."/>
            <person name="Sheng W."/>
            <person name="Hou X."/>
            <person name="Wei L."/>
        </authorList>
    </citation>
    <scope>NUCLEOTIDE SEQUENCE</scope>
    <source>
        <strain evidence="2">KEN1</strain>
        <tissue evidence="2">Leaf</tissue>
    </source>
</reference>
<protein>
    <submittedName>
        <fullName evidence="2">Uncharacterized protein</fullName>
    </submittedName>
</protein>
<feature type="region of interest" description="Disordered" evidence="1">
    <location>
        <begin position="1"/>
        <end position="23"/>
    </location>
</feature>
<accession>A0AAW2UTY0</accession>
<dbReference type="AlphaFoldDB" id="A0AAW2UTY0"/>
<reference evidence="2" key="2">
    <citation type="journal article" date="2024" name="Plant">
        <title>Genomic evolution and insights into agronomic trait innovations of Sesamum species.</title>
        <authorList>
            <person name="Miao H."/>
            <person name="Wang L."/>
            <person name="Qu L."/>
            <person name="Liu H."/>
            <person name="Sun Y."/>
            <person name="Le M."/>
            <person name="Wang Q."/>
            <person name="Wei S."/>
            <person name="Zheng Y."/>
            <person name="Lin W."/>
            <person name="Duan Y."/>
            <person name="Cao H."/>
            <person name="Xiong S."/>
            <person name="Wang X."/>
            <person name="Wei L."/>
            <person name="Li C."/>
            <person name="Ma Q."/>
            <person name="Ju M."/>
            <person name="Zhao R."/>
            <person name="Li G."/>
            <person name="Mu C."/>
            <person name="Tian Q."/>
            <person name="Mei H."/>
            <person name="Zhang T."/>
            <person name="Gao T."/>
            <person name="Zhang H."/>
        </authorList>
    </citation>
    <scope>NUCLEOTIDE SEQUENCE</scope>
    <source>
        <strain evidence="2">KEN1</strain>
    </source>
</reference>
<sequence length="55" mass="5930">MPGSIEETGGFAEGFDQDRLDASLTADLEPYPEEADAPAIDDEFVVLVEEIEKTG</sequence>